<evidence type="ECO:0000313" key="1">
    <source>
        <dbReference type="EMBL" id="CAI0546746.1"/>
    </source>
</evidence>
<dbReference type="EMBL" id="CAMGYJ010000010">
    <property type="protein sequence ID" value="CAI0546746.1"/>
    <property type="molecule type" value="Genomic_DNA"/>
</dbReference>
<keyword evidence="2" id="KW-1185">Reference proteome</keyword>
<dbReference type="AlphaFoldDB" id="A0AAV0QNT0"/>
<evidence type="ECO:0000313" key="2">
    <source>
        <dbReference type="Proteomes" id="UP001154282"/>
    </source>
</evidence>
<sequence>MDAGSVTRGIRLPVDGCSYSFLHSRLGLLCAF</sequence>
<proteinExistence type="predicted"/>
<comment type="caution">
    <text evidence="1">The sequence shown here is derived from an EMBL/GenBank/DDBJ whole genome shotgun (WGS) entry which is preliminary data.</text>
</comment>
<protein>
    <submittedName>
        <fullName evidence="1">Uncharacterized protein</fullName>
    </submittedName>
</protein>
<accession>A0AAV0QNT0</accession>
<dbReference type="Proteomes" id="UP001154282">
    <property type="component" value="Unassembled WGS sequence"/>
</dbReference>
<organism evidence="1 2">
    <name type="scientific">Linum tenue</name>
    <dbReference type="NCBI Taxonomy" id="586396"/>
    <lineage>
        <taxon>Eukaryota</taxon>
        <taxon>Viridiplantae</taxon>
        <taxon>Streptophyta</taxon>
        <taxon>Embryophyta</taxon>
        <taxon>Tracheophyta</taxon>
        <taxon>Spermatophyta</taxon>
        <taxon>Magnoliopsida</taxon>
        <taxon>eudicotyledons</taxon>
        <taxon>Gunneridae</taxon>
        <taxon>Pentapetalae</taxon>
        <taxon>rosids</taxon>
        <taxon>fabids</taxon>
        <taxon>Malpighiales</taxon>
        <taxon>Linaceae</taxon>
        <taxon>Linum</taxon>
    </lineage>
</organism>
<gene>
    <name evidence="1" type="ORF">LITE_LOCUS44098</name>
</gene>
<name>A0AAV0QNT0_9ROSI</name>
<reference evidence="1" key="1">
    <citation type="submission" date="2022-08" db="EMBL/GenBank/DDBJ databases">
        <authorList>
            <person name="Gutierrez-Valencia J."/>
        </authorList>
    </citation>
    <scope>NUCLEOTIDE SEQUENCE</scope>
</reference>